<dbReference type="EMBL" id="CM029052">
    <property type="protein sequence ID" value="KAG2559092.1"/>
    <property type="molecule type" value="Genomic_DNA"/>
</dbReference>
<protein>
    <recommendedName>
        <fullName evidence="5">Secreted protein</fullName>
    </recommendedName>
</protein>
<dbReference type="AlphaFoldDB" id="A0A8T0PFY5"/>
<evidence type="ECO:0000256" key="1">
    <source>
        <dbReference type="SAM" id="MobiDB-lite"/>
    </source>
</evidence>
<evidence type="ECO:0000256" key="2">
    <source>
        <dbReference type="SAM" id="SignalP"/>
    </source>
</evidence>
<evidence type="ECO:0000313" key="3">
    <source>
        <dbReference type="EMBL" id="KAG2559092.1"/>
    </source>
</evidence>
<feature type="signal peptide" evidence="2">
    <location>
        <begin position="1"/>
        <end position="42"/>
    </location>
</feature>
<sequence length="107" mass="12351">MPCFFEACSPCIVLRRALRPSHFLSSLSSLLLFCGMAQTSSGATDSDRGRCEQMDGRREKRRRELKDKAWRLGEDPDAWCWYGHVGHVMWTASEILLLDLQLQPQHR</sequence>
<feature type="compositionally biased region" description="Basic and acidic residues" evidence="1">
    <location>
        <begin position="45"/>
        <end position="58"/>
    </location>
</feature>
<gene>
    <name evidence="3" type="ORF">PVAP13_8NG319484</name>
</gene>
<accession>A0A8T0PFY5</accession>
<proteinExistence type="predicted"/>
<feature type="region of interest" description="Disordered" evidence="1">
    <location>
        <begin position="39"/>
        <end position="58"/>
    </location>
</feature>
<feature type="chain" id="PRO_5035761696" description="Secreted protein" evidence="2">
    <location>
        <begin position="43"/>
        <end position="107"/>
    </location>
</feature>
<keyword evidence="4" id="KW-1185">Reference proteome</keyword>
<evidence type="ECO:0008006" key="5">
    <source>
        <dbReference type="Google" id="ProtNLM"/>
    </source>
</evidence>
<keyword evidence="2" id="KW-0732">Signal</keyword>
<organism evidence="3 4">
    <name type="scientific">Panicum virgatum</name>
    <name type="common">Blackwell switchgrass</name>
    <dbReference type="NCBI Taxonomy" id="38727"/>
    <lineage>
        <taxon>Eukaryota</taxon>
        <taxon>Viridiplantae</taxon>
        <taxon>Streptophyta</taxon>
        <taxon>Embryophyta</taxon>
        <taxon>Tracheophyta</taxon>
        <taxon>Spermatophyta</taxon>
        <taxon>Magnoliopsida</taxon>
        <taxon>Liliopsida</taxon>
        <taxon>Poales</taxon>
        <taxon>Poaceae</taxon>
        <taxon>PACMAD clade</taxon>
        <taxon>Panicoideae</taxon>
        <taxon>Panicodae</taxon>
        <taxon>Paniceae</taxon>
        <taxon>Panicinae</taxon>
        <taxon>Panicum</taxon>
        <taxon>Panicum sect. Hiantes</taxon>
    </lineage>
</organism>
<dbReference type="Proteomes" id="UP000823388">
    <property type="component" value="Chromosome 8N"/>
</dbReference>
<reference evidence="3" key="1">
    <citation type="submission" date="2020-05" db="EMBL/GenBank/DDBJ databases">
        <title>WGS assembly of Panicum virgatum.</title>
        <authorList>
            <person name="Lovell J.T."/>
            <person name="Jenkins J."/>
            <person name="Shu S."/>
            <person name="Juenger T.E."/>
            <person name="Schmutz J."/>
        </authorList>
    </citation>
    <scope>NUCLEOTIDE SEQUENCE</scope>
    <source>
        <strain evidence="3">AP13</strain>
    </source>
</reference>
<comment type="caution">
    <text evidence="3">The sequence shown here is derived from an EMBL/GenBank/DDBJ whole genome shotgun (WGS) entry which is preliminary data.</text>
</comment>
<evidence type="ECO:0000313" key="4">
    <source>
        <dbReference type="Proteomes" id="UP000823388"/>
    </source>
</evidence>
<name>A0A8T0PFY5_PANVG</name>